<dbReference type="GO" id="GO:0004022">
    <property type="term" value="F:alcohol dehydrogenase (NAD+) activity"/>
    <property type="evidence" value="ECO:0007669"/>
    <property type="project" value="TreeGrafter"/>
</dbReference>
<dbReference type="AlphaFoldDB" id="A0A1G1ZDA4"/>
<dbReference type="InterPro" id="IPR001670">
    <property type="entry name" value="ADH_Fe/GldA"/>
</dbReference>
<dbReference type="PANTHER" id="PTHR11496:SF104">
    <property type="entry name" value="3-DEOXY-ALPHA-D-MANNO-OCTULOSONATE 8-OXIDASE"/>
    <property type="match status" value="1"/>
</dbReference>
<comment type="caution">
    <text evidence="4">The sequence shown here is derived from an EMBL/GenBank/DDBJ whole genome shotgun (WGS) entry which is preliminary data.</text>
</comment>
<dbReference type="Proteomes" id="UP000177801">
    <property type="component" value="Unassembled WGS sequence"/>
</dbReference>
<dbReference type="Gene3D" id="3.40.50.1970">
    <property type="match status" value="1"/>
</dbReference>
<accession>A0A1G1ZDA4</accession>
<feature type="domain" description="Alcohol dehydrogenase iron-type/glycerol dehydrogenase GldA" evidence="2">
    <location>
        <begin position="9"/>
        <end position="173"/>
    </location>
</feature>
<gene>
    <name evidence="4" type="ORF">A3G58_02870</name>
</gene>
<name>A0A1G1ZDA4_9BACT</name>
<dbReference type="Pfam" id="PF25137">
    <property type="entry name" value="ADH_Fe_C"/>
    <property type="match status" value="1"/>
</dbReference>
<keyword evidence="1" id="KW-0560">Oxidoreductase</keyword>
<evidence type="ECO:0000313" key="5">
    <source>
        <dbReference type="Proteomes" id="UP000177801"/>
    </source>
</evidence>
<dbReference type="PANTHER" id="PTHR11496">
    <property type="entry name" value="ALCOHOL DEHYDROGENASE"/>
    <property type="match status" value="1"/>
</dbReference>
<evidence type="ECO:0000256" key="1">
    <source>
        <dbReference type="ARBA" id="ARBA00023002"/>
    </source>
</evidence>
<sequence length="355" mass="38619">MKLLRQVPKILFGAGAFDSLGEAVSTLKNSGYAVYIIDAVHAKTGLVNKLPLVGNDYSLSVDTTDEPTTDGVDALRDEIKKRSDKLPAVIVGVGGGSTLDIAKAVSVVLTNPGSSRDYQGWELVKNAPIPKVGVPTLSVTGSEATRTAVLTSPGKKFGINSPYSLFDLVVLDPLLARTVPAEQQFYTGMDCYIHCVESINGSFKDKLITVYVQAGLAMCRDIFLKGGEPSDQDRENLMIASYFGGLSIANSEVGVCHALSYGLSLELKFHHGLANCIAFNQLEEYYPNEVSDFKEMLERNNIVLPKNVTQAVSAEQMESMIAMTLLMEKPLTNALGPDWKNVFPREKILQLYARM</sequence>
<protein>
    <submittedName>
        <fullName evidence="4">Alcohol dehydrogenase</fullName>
    </submittedName>
</protein>
<proteinExistence type="predicted"/>
<reference evidence="4 5" key="1">
    <citation type="journal article" date="2016" name="Nat. Commun.">
        <title>Thousands of microbial genomes shed light on interconnected biogeochemical processes in an aquifer system.</title>
        <authorList>
            <person name="Anantharaman K."/>
            <person name="Brown C.T."/>
            <person name="Hug L.A."/>
            <person name="Sharon I."/>
            <person name="Castelle C.J."/>
            <person name="Probst A.J."/>
            <person name="Thomas B.C."/>
            <person name="Singh A."/>
            <person name="Wilkins M.J."/>
            <person name="Karaoz U."/>
            <person name="Brodie E.L."/>
            <person name="Williams K.H."/>
            <person name="Hubbard S.S."/>
            <person name="Banfield J.F."/>
        </authorList>
    </citation>
    <scope>NUCLEOTIDE SEQUENCE [LARGE SCALE GENOMIC DNA]</scope>
</reference>
<organism evidence="4 5">
    <name type="scientific">Candidatus Colwellbacteria bacterium RIFCSPLOWO2_12_FULL_46_17</name>
    <dbReference type="NCBI Taxonomy" id="1797695"/>
    <lineage>
        <taxon>Bacteria</taxon>
        <taxon>Candidatus Colwelliibacteriota</taxon>
    </lineage>
</organism>
<dbReference type="SUPFAM" id="SSF56796">
    <property type="entry name" value="Dehydroquinate synthase-like"/>
    <property type="match status" value="1"/>
</dbReference>
<evidence type="ECO:0000259" key="2">
    <source>
        <dbReference type="Pfam" id="PF00465"/>
    </source>
</evidence>
<dbReference type="Gene3D" id="1.20.1090.10">
    <property type="entry name" value="Dehydroquinate synthase-like - alpha domain"/>
    <property type="match status" value="1"/>
</dbReference>
<feature type="domain" description="Fe-containing alcohol dehydrogenase-like C-terminal" evidence="3">
    <location>
        <begin position="186"/>
        <end position="290"/>
    </location>
</feature>
<dbReference type="EMBL" id="MHJD01000009">
    <property type="protein sequence ID" value="OGY62592.1"/>
    <property type="molecule type" value="Genomic_DNA"/>
</dbReference>
<dbReference type="InterPro" id="IPR056798">
    <property type="entry name" value="ADH_Fe_C"/>
</dbReference>
<dbReference type="GO" id="GO:0046872">
    <property type="term" value="F:metal ion binding"/>
    <property type="evidence" value="ECO:0007669"/>
    <property type="project" value="InterPro"/>
</dbReference>
<dbReference type="Pfam" id="PF00465">
    <property type="entry name" value="Fe-ADH"/>
    <property type="match status" value="1"/>
</dbReference>
<evidence type="ECO:0000313" key="4">
    <source>
        <dbReference type="EMBL" id="OGY62592.1"/>
    </source>
</evidence>
<evidence type="ECO:0000259" key="3">
    <source>
        <dbReference type="Pfam" id="PF25137"/>
    </source>
</evidence>
<dbReference type="CDD" id="cd08184">
    <property type="entry name" value="Fe-ADH_KdnB-like"/>
    <property type="match status" value="1"/>
</dbReference>
<dbReference type="InterPro" id="IPR039697">
    <property type="entry name" value="Alcohol_dehydrogenase_Fe"/>
</dbReference>